<dbReference type="Proteomes" id="UP000445000">
    <property type="component" value="Unassembled WGS sequence"/>
</dbReference>
<evidence type="ECO:0000313" key="1">
    <source>
        <dbReference type="EMBL" id="GFE83714.1"/>
    </source>
</evidence>
<dbReference type="SUPFAM" id="SSF51126">
    <property type="entry name" value="Pectin lyase-like"/>
    <property type="match status" value="1"/>
</dbReference>
<organism evidence="1 2">
    <name type="scientific">Steroidobacter agaridevorans</name>
    <dbReference type="NCBI Taxonomy" id="2695856"/>
    <lineage>
        <taxon>Bacteria</taxon>
        <taxon>Pseudomonadati</taxon>
        <taxon>Pseudomonadota</taxon>
        <taxon>Gammaproteobacteria</taxon>
        <taxon>Steroidobacterales</taxon>
        <taxon>Steroidobacteraceae</taxon>
        <taxon>Steroidobacter</taxon>
    </lineage>
</organism>
<name>A0A829YJY4_9GAMM</name>
<accession>A0A829YJY4</accession>
<dbReference type="EMBL" id="BLJN01000006">
    <property type="protein sequence ID" value="GFE83714.1"/>
    <property type="molecule type" value="Genomic_DNA"/>
</dbReference>
<gene>
    <name evidence="1" type="ORF">GCM10011487_57140</name>
</gene>
<dbReference type="InterPro" id="IPR011050">
    <property type="entry name" value="Pectin_lyase_fold/virulence"/>
</dbReference>
<sequence length="463" mass="50384">MRPAYFIASSHGAALDSDLLRGGGRDDTATLQRILDLAKDGRGVHLLVDGPALVAGLEVHSNTVIECTAGGGFYLKAGSQRAIIRNAHRSKDEVTDSRISIRHCFFNGNSEGQSIVGPMESVFRAAQERDGTFMSGLQFFGVHYLSIEQVTLWGIRSFGLWIANAKFIQLRSITVDNGIPPYPEREGLSAVQAWLREHSHNRDGVHFCGPIQYLTIDGLMLRTLDDGLSLTADDASAAKADAMGPYVGFGPITDVTVNNVLFMGVSHAVRLLSATSRMDRIVISNLSGTVRERMVVISPFINRGRGNFGSVIISNVAVDLLNAFPRSQAYALANKDISPEAVAGTARWDWSAEPPDLGEETDLPLFSLNGQIENLQLRQVVTKGVSGRPIIRVGKNAKIASFTLDLSIHDPTLQAMPVRLLGEVERLNLLLDWRGSQPISCMGGKIAVLRQLDVPLRECCSLR</sequence>
<dbReference type="Gene3D" id="2.160.20.10">
    <property type="entry name" value="Single-stranded right-handed beta-helix, Pectin lyase-like"/>
    <property type="match status" value="1"/>
</dbReference>
<dbReference type="InterPro" id="IPR012334">
    <property type="entry name" value="Pectin_lyas_fold"/>
</dbReference>
<protein>
    <recommendedName>
        <fullName evidence="3">Pectate lyase superfamily protein domain-containing protein</fullName>
    </recommendedName>
</protein>
<keyword evidence="2" id="KW-1185">Reference proteome</keyword>
<evidence type="ECO:0008006" key="3">
    <source>
        <dbReference type="Google" id="ProtNLM"/>
    </source>
</evidence>
<proteinExistence type="predicted"/>
<reference evidence="2" key="1">
    <citation type="submission" date="2020-01" db="EMBL/GenBank/DDBJ databases">
        <title>'Steroidobacter agaridevorans' sp. nov., agar-degrading bacteria isolated from rhizosphere soils.</title>
        <authorList>
            <person name="Ikenaga M."/>
            <person name="Kataoka M."/>
            <person name="Murouchi A."/>
            <person name="Katsuragi S."/>
            <person name="Sakai M."/>
        </authorList>
    </citation>
    <scope>NUCLEOTIDE SEQUENCE [LARGE SCALE GENOMIC DNA]</scope>
    <source>
        <strain evidence="2">YU21-B</strain>
    </source>
</reference>
<dbReference type="AlphaFoldDB" id="A0A829YJY4"/>
<comment type="caution">
    <text evidence="1">The sequence shown here is derived from an EMBL/GenBank/DDBJ whole genome shotgun (WGS) entry which is preliminary data.</text>
</comment>
<evidence type="ECO:0000313" key="2">
    <source>
        <dbReference type="Proteomes" id="UP000445000"/>
    </source>
</evidence>